<evidence type="ECO:0000313" key="5">
    <source>
        <dbReference type="Proteomes" id="UP000426265"/>
    </source>
</evidence>
<keyword evidence="2 3" id="KW-0802">TPR repeat</keyword>
<dbReference type="EMBL" id="CACRSJ010000104">
    <property type="protein sequence ID" value="VYS49430.1"/>
    <property type="molecule type" value="Genomic_DNA"/>
</dbReference>
<feature type="repeat" description="TPR" evidence="3">
    <location>
        <begin position="88"/>
        <end position="121"/>
    </location>
</feature>
<dbReference type="Proteomes" id="UP000426265">
    <property type="component" value="Unassembled WGS sequence"/>
</dbReference>
<dbReference type="AlphaFoldDB" id="A0A654EL27"/>
<dbReference type="InterPro" id="IPR019734">
    <property type="entry name" value="TPR_rpt"/>
</dbReference>
<dbReference type="InterPro" id="IPR011990">
    <property type="entry name" value="TPR-like_helical_dom_sf"/>
</dbReference>
<proteinExistence type="predicted"/>
<dbReference type="SMART" id="SM00028">
    <property type="entry name" value="TPR"/>
    <property type="match status" value="2"/>
</dbReference>
<protein>
    <submittedName>
        <fullName evidence="4">Uncharacterized protein</fullName>
    </submittedName>
</protein>
<accession>A0A654EL27</accession>
<evidence type="ECO:0000256" key="1">
    <source>
        <dbReference type="ARBA" id="ARBA00022737"/>
    </source>
</evidence>
<dbReference type="PANTHER" id="PTHR11242">
    <property type="entry name" value="ARYL HYDROCARBON RECEPTOR INTERACTING PROTEIN RELATED"/>
    <property type="match status" value="1"/>
</dbReference>
<sequence>MSLNFKNRKKEEGNLLYKTQKYERAAKKYNKAAECIENGKFEGGDEKQVKALRVSCFLNGAACSLKLKNFLETIVLCSEVLDIEFQNVKALYRRAQSYIEVGDLISAEMDINRALEADPENREVKSLYKAMKLSKAESDRTDAKLYANMFALSKKLKVEGVEEKMTTNIETTDHSKE</sequence>
<organism evidence="4 5">
    <name type="scientific">Arabidopsis thaliana</name>
    <name type="common">Mouse-ear cress</name>
    <dbReference type="NCBI Taxonomy" id="3702"/>
    <lineage>
        <taxon>Eukaryota</taxon>
        <taxon>Viridiplantae</taxon>
        <taxon>Streptophyta</taxon>
        <taxon>Embryophyta</taxon>
        <taxon>Tracheophyta</taxon>
        <taxon>Spermatophyta</taxon>
        <taxon>Magnoliopsida</taxon>
        <taxon>eudicotyledons</taxon>
        <taxon>Gunneridae</taxon>
        <taxon>Pentapetalae</taxon>
        <taxon>rosids</taxon>
        <taxon>malvids</taxon>
        <taxon>Brassicales</taxon>
        <taxon>Brassicaceae</taxon>
        <taxon>Camelineae</taxon>
        <taxon>Arabidopsis</taxon>
    </lineage>
</organism>
<dbReference type="ExpressionAtlas" id="A0A654EL27">
    <property type="expression patterns" value="differential"/>
</dbReference>
<dbReference type="Gene3D" id="1.25.40.10">
    <property type="entry name" value="Tetratricopeptide repeat domain"/>
    <property type="match status" value="1"/>
</dbReference>
<evidence type="ECO:0000313" key="4">
    <source>
        <dbReference type="EMBL" id="VYS49430.1"/>
    </source>
</evidence>
<evidence type="ECO:0000256" key="3">
    <source>
        <dbReference type="PROSITE-ProRule" id="PRU00339"/>
    </source>
</evidence>
<keyword evidence="1" id="KW-0677">Repeat</keyword>
<reference evidence="4 5" key="1">
    <citation type="submission" date="2019-11" db="EMBL/GenBank/DDBJ databases">
        <authorList>
            <person name="Jiao W.-B."/>
            <person name="Schneeberger K."/>
        </authorList>
    </citation>
    <scope>NUCLEOTIDE SEQUENCE [LARGE SCALE GENOMIC DNA]</scope>
    <source>
        <strain evidence="5">cv. An-1</strain>
    </source>
</reference>
<dbReference type="InterPro" id="IPR039663">
    <property type="entry name" value="AIP/AIPL1/TTC9"/>
</dbReference>
<gene>
    <name evidence="4" type="ORF">AN1_LOCUS4908</name>
</gene>
<dbReference type="PANTHER" id="PTHR11242:SF16">
    <property type="entry name" value="ISOMERASE, PUTATIVE-RELATED"/>
    <property type="match status" value="1"/>
</dbReference>
<dbReference type="PROSITE" id="PS50005">
    <property type="entry name" value="TPR"/>
    <property type="match status" value="1"/>
</dbReference>
<dbReference type="SUPFAM" id="SSF48452">
    <property type="entry name" value="TPR-like"/>
    <property type="match status" value="1"/>
</dbReference>
<evidence type="ECO:0000256" key="2">
    <source>
        <dbReference type="ARBA" id="ARBA00022803"/>
    </source>
</evidence>
<name>A0A654EL27_ARATH</name>